<proteinExistence type="predicted"/>
<organism evidence="1">
    <name type="scientific">Ophidiomyces ophidiicola</name>
    <dbReference type="NCBI Taxonomy" id="1387563"/>
    <lineage>
        <taxon>Eukaryota</taxon>
        <taxon>Fungi</taxon>
        <taxon>Dikarya</taxon>
        <taxon>Ascomycota</taxon>
        <taxon>Pezizomycotina</taxon>
        <taxon>Eurotiomycetes</taxon>
        <taxon>Eurotiomycetidae</taxon>
        <taxon>Onygenales</taxon>
        <taxon>Onygenaceae</taxon>
        <taxon>Ophidiomyces</taxon>
    </lineage>
</organism>
<sequence>MNTSTFTGTSRPALLEKPANVILSPSKQSQKSLDTMNKPLKLTAPTISTVSAAPIISPAAIAGQKRSIDQVDADHDPIDSVNSSFGQAKQEDEFYIFEEPSQSSLDIDKEASFLRYSALPESGHDHLNQESQESIGLTSLLNLSQASDKYFPTTLSSTSKQRRKEPVDATSIVPSDPEQRKLFIEQKANLLRIRLQAAVRVMDQKKDFNHRLADYEARDEAQRKQWGNTVDQLNSNPNLMAQGAEVTPQRKAPRLDPSPPLQDRGRVANIISPPSASNTNGIQNHNATPTQYSTDQNQQTSHELLSSIRLLSPGSGDRNDPIVVDRDINCSVEQMIAKTKRGEALDGLLKLMETTTEYDALDEWTG</sequence>
<reference evidence="1" key="1">
    <citation type="journal article" date="2022" name="bioRxiv">
        <title>Population genetic analysis of Ophidiomyces ophidiicola, the causative agent of snake fungal disease, indicates recent introductions to the USA.</title>
        <authorList>
            <person name="Ladner J.T."/>
            <person name="Palmer J.M."/>
            <person name="Ettinger C.L."/>
            <person name="Stajich J.E."/>
            <person name="Farrell T.M."/>
            <person name="Glorioso B.M."/>
            <person name="Lawson B."/>
            <person name="Price S.J."/>
            <person name="Stengle A.G."/>
            <person name="Grear D.A."/>
            <person name="Lorch J.M."/>
        </authorList>
    </citation>
    <scope>NUCLEOTIDE SEQUENCE</scope>
    <source>
        <strain evidence="1">NWHC 24266-5</strain>
    </source>
</reference>
<dbReference type="EMBL" id="JALBCA010000057">
    <property type="protein sequence ID" value="KAI2385530.1"/>
    <property type="molecule type" value="Genomic_DNA"/>
</dbReference>
<name>A0ACB8UUP6_9EURO</name>
<evidence type="ECO:0000313" key="1">
    <source>
        <dbReference type="EMBL" id="KAI2385530.1"/>
    </source>
</evidence>
<gene>
    <name evidence="1" type="ORF">LOY88_004031</name>
</gene>
<accession>A0ACB8UUP6</accession>
<comment type="caution">
    <text evidence="1">The sequence shown here is derived from an EMBL/GenBank/DDBJ whole genome shotgun (WGS) entry which is preliminary data.</text>
</comment>
<protein>
    <submittedName>
        <fullName evidence="1">Uncharacterized protein</fullName>
    </submittedName>
</protein>